<keyword evidence="1" id="KW-0175">Coiled coil</keyword>
<dbReference type="InterPro" id="IPR038109">
    <property type="entry name" value="DNA_bind_recomb_sf"/>
</dbReference>
<dbReference type="EMBL" id="AE001437">
    <property type="protein sequence ID" value="AAK79918.1"/>
    <property type="molecule type" value="Genomic_DNA"/>
</dbReference>
<dbReference type="HOGENOM" id="CLU_010686_18_14_9"/>
<gene>
    <name evidence="4" type="ordered locus">CA_C1956</name>
</gene>
<sequence length="531" mass="61220">MKVAIYSRKSKFTVKGDSIENQVEMCKNHIINRIGKNVDFLVYNDDGFSGKNLHRPKFQKMLIDAKAKKFDTLICYRLDRVSRNIADFSNLINTLQNLNINFISIKEQFDTSTPMGRAMMYIASIFAQLERETIAERVSDNMLEMAKSGRWLGGQTPLGFKSKPILYFDYENHEKKMFVLSPIEEELTVVKLIYKSYLKFQSISKVTKYLIQNSIKTKKGNLIWSKRSVKDILNNPVYVRADENVMNFLSNKGINVIGIPDNKHAILTYNKKKGIKKFRQTNEWIASISKHTGIINSKTWLKVQKIMIKNKSRAPRIGSTQNALLTGLLICKQCGNPMKIIHGPLDKEGKKLFYYKCSLKEKSGNSKCCNSNIRTDEIESVVIQKLHSISINKDILLNSLKSFRNLDKNTEIQNIKKIVKHKQDKIDNLIKFLSLSPSISENVVHEIEILNKDIKELNLKLEKIIKTKADFVDNEEVSNLILESLKRVYINNFFSIEEKKLILQKIVDYITWDGDNGIVDIHLINEASFLH</sequence>
<dbReference type="STRING" id="272562.CA_C1956"/>
<dbReference type="AlphaFoldDB" id="Q97HQ2"/>
<proteinExistence type="predicted"/>
<dbReference type="InterPro" id="IPR025827">
    <property type="entry name" value="Zn_ribbon_recom_dom"/>
</dbReference>
<dbReference type="InterPro" id="IPR036162">
    <property type="entry name" value="Resolvase-like_N_sf"/>
</dbReference>
<dbReference type="GO" id="GO:0003677">
    <property type="term" value="F:DNA binding"/>
    <property type="evidence" value="ECO:0007669"/>
    <property type="project" value="InterPro"/>
</dbReference>
<dbReference type="KEGG" id="cac:CA_C1956"/>
<dbReference type="OrthoDB" id="9781670at2"/>
<dbReference type="Pfam" id="PF07508">
    <property type="entry name" value="Recombinase"/>
    <property type="match status" value="1"/>
</dbReference>
<dbReference type="PANTHER" id="PTHR30461:SF23">
    <property type="entry name" value="DNA RECOMBINASE-RELATED"/>
    <property type="match status" value="1"/>
</dbReference>
<dbReference type="SMART" id="SM00857">
    <property type="entry name" value="Resolvase"/>
    <property type="match status" value="1"/>
</dbReference>
<dbReference type="Pfam" id="PF00239">
    <property type="entry name" value="Resolvase"/>
    <property type="match status" value="1"/>
</dbReference>
<dbReference type="CDD" id="cd03768">
    <property type="entry name" value="SR_ResInv"/>
    <property type="match status" value="1"/>
</dbReference>
<protein>
    <submittedName>
        <fullName evidence="4">Site-specific recombinases, DNA invertase Pin homolog</fullName>
    </submittedName>
</protein>
<dbReference type="Gene3D" id="3.40.50.1390">
    <property type="entry name" value="Resolvase, N-terminal catalytic domain"/>
    <property type="match status" value="1"/>
</dbReference>
<evidence type="ECO:0000259" key="3">
    <source>
        <dbReference type="PROSITE" id="PS51737"/>
    </source>
</evidence>
<dbReference type="InterPro" id="IPR011109">
    <property type="entry name" value="DNA_bind_recombinase_dom"/>
</dbReference>
<feature type="domain" description="Recombinase" evidence="3">
    <location>
        <begin position="157"/>
        <end position="313"/>
    </location>
</feature>
<dbReference type="GO" id="GO:0000150">
    <property type="term" value="F:DNA strand exchange activity"/>
    <property type="evidence" value="ECO:0007669"/>
    <property type="project" value="InterPro"/>
</dbReference>
<dbReference type="PANTHER" id="PTHR30461">
    <property type="entry name" value="DNA-INVERTASE FROM LAMBDOID PROPHAGE"/>
    <property type="match status" value="1"/>
</dbReference>
<reference evidence="4 5" key="1">
    <citation type="journal article" date="2001" name="J. Bacteriol.">
        <title>Genome sequence and comparative analysis of the solvent-producing bacterium Clostridium acetobutylicum.</title>
        <authorList>
            <person name="Nolling J."/>
            <person name="Breton G."/>
            <person name="Omelchenko M.V."/>
            <person name="Makarova K.S."/>
            <person name="Zeng Q."/>
            <person name="Gibson R."/>
            <person name="Lee H.M."/>
            <person name="Dubois J."/>
            <person name="Qiu D."/>
            <person name="Hitti J."/>
            <person name="Wolf Y.I."/>
            <person name="Tatusov R.L."/>
            <person name="Sabathe F."/>
            <person name="Doucette-Stamm L."/>
            <person name="Soucaille P."/>
            <person name="Daly M.J."/>
            <person name="Bennett G.N."/>
            <person name="Koonin E.V."/>
            <person name="Smith D.R."/>
        </authorList>
    </citation>
    <scope>NUCLEOTIDE SEQUENCE [LARGE SCALE GENOMIC DNA]</scope>
    <source>
        <strain evidence="5">ATCC 824 / DSM 792 / JCM 1419 / LMG 5710 / VKM B-1787</strain>
    </source>
</reference>
<dbReference type="PATRIC" id="fig|272562.8.peg.2164"/>
<dbReference type="Proteomes" id="UP000000814">
    <property type="component" value="Chromosome"/>
</dbReference>
<organism evidence="4 5">
    <name type="scientific">Clostridium acetobutylicum (strain ATCC 824 / DSM 792 / JCM 1419 / IAM 19013 / LMG 5710 / NBRC 13948 / NRRL B-527 / VKM B-1787 / 2291 / W)</name>
    <dbReference type="NCBI Taxonomy" id="272562"/>
    <lineage>
        <taxon>Bacteria</taxon>
        <taxon>Bacillati</taxon>
        <taxon>Bacillota</taxon>
        <taxon>Clostridia</taxon>
        <taxon>Eubacteriales</taxon>
        <taxon>Clostridiaceae</taxon>
        <taxon>Clostridium</taxon>
    </lineage>
</organism>
<dbReference type="PIR" id="C97141">
    <property type="entry name" value="C97141"/>
</dbReference>
<name>Q97HQ2_CLOAB</name>
<dbReference type="InterPro" id="IPR006119">
    <property type="entry name" value="Resolv_N"/>
</dbReference>
<evidence type="ECO:0000259" key="2">
    <source>
        <dbReference type="PROSITE" id="PS51736"/>
    </source>
</evidence>
<dbReference type="eggNOG" id="COG1961">
    <property type="taxonomic scope" value="Bacteria"/>
</dbReference>
<dbReference type="PROSITE" id="PS51736">
    <property type="entry name" value="RECOMBINASES_3"/>
    <property type="match status" value="1"/>
</dbReference>
<dbReference type="GeneID" id="44998446"/>
<keyword evidence="5" id="KW-1185">Reference proteome</keyword>
<dbReference type="PROSITE" id="PS51737">
    <property type="entry name" value="RECOMBINASE_DNA_BIND"/>
    <property type="match status" value="1"/>
</dbReference>
<accession>Q97HQ2</accession>
<dbReference type="RefSeq" id="WP_010965259.1">
    <property type="nucleotide sequence ID" value="NC_003030.1"/>
</dbReference>
<dbReference type="SUPFAM" id="SSF53041">
    <property type="entry name" value="Resolvase-like"/>
    <property type="match status" value="1"/>
</dbReference>
<dbReference type="InterPro" id="IPR050639">
    <property type="entry name" value="SSR_resolvase"/>
</dbReference>
<evidence type="ECO:0000313" key="4">
    <source>
        <dbReference type="EMBL" id="AAK79918.1"/>
    </source>
</evidence>
<dbReference type="Pfam" id="PF13408">
    <property type="entry name" value="Zn_ribbon_recom"/>
    <property type="match status" value="1"/>
</dbReference>
<feature type="coiled-coil region" evidence="1">
    <location>
        <begin position="440"/>
        <end position="467"/>
    </location>
</feature>
<dbReference type="Gene3D" id="3.90.1750.20">
    <property type="entry name" value="Putative Large Serine Recombinase, Chain B, Domain 2"/>
    <property type="match status" value="1"/>
</dbReference>
<evidence type="ECO:0000313" key="5">
    <source>
        <dbReference type="Proteomes" id="UP000000814"/>
    </source>
</evidence>
<evidence type="ECO:0000256" key="1">
    <source>
        <dbReference type="SAM" id="Coils"/>
    </source>
</evidence>
<feature type="domain" description="Resolvase/invertase-type recombinase catalytic" evidence="2">
    <location>
        <begin position="2"/>
        <end position="149"/>
    </location>
</feature>